<dbReference type="EMBL" id="JBHULV010000008">
    <property type="protein sequence ID" value="MFD2730415.1"/>
    <property type="molecule type" value="Genomic_DNA"/>
</dbReference>
<sequence length="271" mass="31158">MTLYLFSLMFCVKLIAQTPENITAKAKYTLTHNYDTANTSLIISENYILLLGKNTSLYKSLDRQIQDSIMYANFKKTKSMSPPSGKRFSDEQIFFNFKQKKIFSATNSIVGKYYVERSFENIVWNIQSETKIISNLNCQKAVGEFHGRNFTAWFCKDLPFKAGPWKLVGLPGLIIEAKDITNRIEFSLTSFESIANSSETTFFDTKFEEISWDSYVKMSKSIQDDPIGYIDKKFGLKTTLPNNSPLSHHNPLLPKKMINFPLEAVKFYTIQ</sequence>
<accession>A0ABW5TP95</accession>
<comment type="caution">
    <text evidence="1">The sequence shown here is derived from an EMBL/GenBank/DDBJ whole genome shotgun (WGS) entry which is preliminary data.</text>
</comment>
<reference evidence="2" key="1">
    <citation type="journal article" date="2019" name="Int. J. Syst. Evol. Microbiol.">
        <title>The Global Catalogue of Microorganisms (GCM) 10K type strain sequencing project: providing services to taxonomists for standard genome sequencing and annotation.</title>
        <authorList>
            <consortium name="The Broad Institute Genomics Platform"/>
            <consortium name="The Broad Institute Genome Sequencing Center for Infectious Disease"/>
            <person name="Wu L."/>
            <person name="Ma J."/>
        </authorList>
    </citation>
    <scope>NUCLEOTIDE SEQUENCE [LARGE SCALE GENOMIC DNA]</scope>
    <source>
        <strain evidence="2">KCTC 42456</strain>
    </source>
</reference>
<name>A0ABW5TP95_9SPHI</name>
<gene>
    <name evidence="1" type="ORF">ACFSSE_01735</name>
</gene>
<evidence type="ECO:0000313" key="1">
    <source>
        <dbReference type="EMBL" id="MFD2730415.1"/>
    </source>
</evidence>
<dbReference type="Proteomes" id="UP001597546">
    <property type="component" value="Unassembled WGS sequence"/>
</dbReference>
<dbReference type="InterPro" id="IPR005901">
    <property type="entry name" value="GLPGLI"/>
</dbReference>
<dbReference type="RefSeq" id="WP_379040845.1">
    <property type="nucleotide sequence ID" value="NZ_JBHSKW010000005.1"/>
</dbReference>
<dbReference type="Pfam" id="PF09697">
    <property type="entry name" value="Porph_ging"/>
    <property type="match status" value="1"/>
</dbReference>
<organism evidence="1 2">
    <name type="scientific">Pedobacter alpinus</name>
    <dbReference type="NCBI Taxonomy" id="1590643"/>
    <lineage>
        <taxon>Bacteria</taxon>
        <taxon>Pseudomonadati</taxon>
        <taxon>Bacteroidota</taxon>
        <taxon>Sphingobacteriia</taxon>
        <taxon>Sphingobacteriales</taxon>
        <taxon>Sphingobacteriaceae</taxon>
        <taxon>Pedobacter</taxon>
    </lineage>
</organism>
<evidence type="ECO:0000313" key="2">
    <source>
        <dbReference type="Proteomes" id="UP001597546"/>
    </source>
</evidence>
<keyword evidence="2" id="KW-1185">Reference proteome</keyword>
<proteinExistence type="predicted"/>
<protein>
    <submittedName>
        <fullName evidence="1">GLPGLI family protein</fullName>
    </submittedName>
</protein>
<dbReference type="NCBIfam" id="TIGR01200">
    <property type="entry name" value="GLPGLI"/>
    <property type="match status" value="1"/>
</dbReference>